<protein>
    <submittedName>
        <fullName evidence="5">Methyl-accepting chemotaxis protein</fullName>
    </submittedName>
</protein>
<dbReference type="Proteomes" id="UP000002430">
    <property type="component" value="Plasmid 3"/>
</dbReference>
<dbReference type="PANTHER" id="PTHR32089:SF112">
    <property type="entry name" value="LYSOZYME-LIKE PROTEIN-RELATED"/>
    <property type="match status" value="1"/>
</dbReference>
<dbReference type="GO" id="GO:0007165">
    <property type="term" value="P:signal transduction"/>
    <property type="evidence" value="ECO:0007669"/>
    <property type="project" value="UniProtKB-KW"/>
</dbReference>
<evidence type="ECO:0000256" key="1">
    <source>
        <dbReference type="ARBA" id="ARBA00023224"/>
    </source>
</evidence>
<keyword evidence="3" id="KW-1133">Transmembrane helix</keyword>
<evidence type="ECO:0000259" key="4">
    <source>
        <dbReference type="PROSITE" id="PS50111"/>
    </source>
</evidence>
<accession>Q1MNN3</accession>
<dbReference type="SUPFAM" id="SSF58104">
    <property type="entry name" value="Methyl-accepting chemotaxis protein (MCP) signaling domain"/>
    <property type="match status" value="1"/>
</dbReference>
<proteinExistence type="predicted"/>
<evidence type="ECO:0000256" key="3">
    <source>
        <dbReference type="SAM" id="Phobius"/>
    </source>
</evidence>
<keyword evidence="6" id="KW-1185">Reference proteome</keyword>
<keyword evidence="3" id="KW-0472">Membrane</keyword>
<dbReference type="KEGG" id="lip:LIC098"/>
<keyword evidence="5" id="KW-0614">Plasmid</keyword>
<geneLocation type="plasmid" evidence="6">
    <name>pLaw3</name>
</geneLocation>
<dbReference type="OrthoDB" id="2489132at2"/>
<evidence type="ECO:0000313" key="6">
    <source>
        <dbReference type="Proteomes" id="UP000002430"/>
    </source>
</evidence>
<keyword evidence="1 2" id="KW-0807">Transducer</keyword>
<feature type="transmembrane region" description="Helical" evidence="3">
    <location>
        <begin position="29"/>
        <end position="50"/>
    </location>
</feature>
<feature type="domain" description="Methyl-accepting transducer" evidence="4">
    <location>
        <begin position="196"/>
        <end position="398"/>
    </location>
</feature>
<reference evidence="5 6" key="1">
    <citation type="submission" date="2005-11" db="EMBL/GenBank/DDBJ databases">
        <title>The complete genome sequence of Lawsonia intracellularis: the causative agent of proliferative enteropathy.</title>
        <authorList>
            <person name="Kaur K."/>
            <person name="Zhang Q."/>
            <person name="Beckler D."/>
            <person name="Munir S."/>
            <person name="Li L."/>
            <person name="Kinsley K."/>
            <person name="Herron L."/>
            <person name="Peterson A."/>
            <person name="May B."/>
            <person name="Singh S."/>
            <person name="Gebhart C."/>
            <person name="Kapur V."/>
        </authorList>
    </citation>
    <scope>NUCLEOTIDE SEQUENCE [LARGE SCALE GENOMIC DNA]</scope>
    <source>
        <strain evidence="5 6">PHE/MN1-00</strain>
        <plasmid evidence="6">pLaw3</plasmid>
    </source>
</reference>
<dbReference type="Gene3D" id="1.10.287.950">
    <property type="entry name" value="Methyl-accepting chemotaxis protein"/>
    <property type="match status" value="1"/>
</dbReference>
<dbReference type="RefSeq" id="WP_011527417.1">
    <property type="nucleotide sequence ID" value="NC_008014.1"/>
</dbReference>
<evidence type="ECO:0000313" key="5">
    <source>
        <dbReference type="EMBL" id="CAJ54050.1"/>
    </source>
</evidence>
<dbReference type="Pfam" id="PF00015">
    <property type="entry name" value="MCPsignal"/>
    <property type="match status" value="1"/>
</dbReference>
<keyword evidence="3" id="KW-0812">Transmembrane</keyword>
<sequence>MSLCFSFLLLSASLMVTSCLLIYIPPSKIMLMGISTYLMIISFILIGVIIQKCLRPINKLIQDINKSLSKTKIPSLNYYTCKNEMHILKQTTFELIKQFQNLKHELSITKETQKQHEIELSTIISSSKINEQKMAAKITHLETLPDKAVNVTKHAQEILCNLTAYLSKCTESVKMQIVKNTPSSISIEDLFTTINQNLECTVTKIQNSYKNSEQDIKNTTHAINSIEHVNINISSLQNIIILLHKRINDILLKLTLLDRVTNQTNLLAINLAVEAGKMGTPGKGFSIIANEVKKLSQQSMSTIKKIEQTLYNIQTQTEHITSVIKKINKYNTTHVNYALTSGKITLNFITTIQNTLKELSSLSDTIKEIAKTRVPLNTTNEEPDSTLKDCALSNTYTTLCELADVLKELDSTLHNTSKHNASKSEPITNHTVLPIPIATNNMHIAE</sequence>
<gene>
    <name evidence="5" type="ordered locus">LIC098</name>
</gene>
<dbReference type="AlphaFoldDB" id="Q1MNN3"/>
<dbReference type="HOGENOM" id="CLU_613635_0_0_7"/>
<dbReference type="InterPro" id="IPR004089">
    <property type="entry name" value="MCPsignal_dom"/>
</dbReference>
<dbReference type="GO" id="GO:0016020">
    <property type="term" value="C:membrane"/>
    <property type="evidence" value="ECO:0007669"/>
    <property type="project" value="InterPro"/>
</dbReference>
<dbReference type="PANTHER" id="PTHR32089">
    <property type="entry name" value="METHYL-ACCEPTING CHEMOTAXIS PROTEIN MCPB"/>
    <property type="match status" value="1"/>
</dbReference>
<name>Q1MNN3_LAWIP</name>
<organism evidence="5 6">
    <name type="scientific">Lawsonia intracellularis (strain PHE/MN1-00)</name>
    <dbReference type="NCBI Taxonomy" id="363253"/>
    <lineage>
        <taxon>Bacteria</taxon>
        <taxon>Pseudomonadati</taxon>
        <taxon>Thermodesulfobacteriota</taxon>
        <taxon>Desulfovibrionia</taxon>
        <taxon>Desulfovibrionales</taxon>
        <taxon>Desulfovibrionaceae</taxon>
        <taxon>Lawsonia</taxon>
    </lineage>
</organism>
<evidence type="ECO:0000256" key="2">
    <source>
        <dbReference type="PROSITE-ProRule" id="PRU00284"/>
    </source>
</evidence>
<dbReference type="EMBL" id="AM180255">
    <property type="protein sequence ID" value="CAJ54050.1"/>
    <property type="molecule type" value="Genomic_DNA"/>
</dbReference>
<dbReference type="PROSITE" id="PS50111">
    <property type="entry name" value="CHEMOTAXIS_TRANSDUC_2"/>
    <property type="match status" value="1"/>
</dbReference>